<evidence type="ECO:0000313" key="1">
    <source>
        <dbReference type="EMBL" id="KXK26869.1"/>
    </source>
</evidence>
<keyword evidence="1" id="KW-0255">Endonuclease</keyword>
<evidence type="ECO:0000313" key="2">
    <source>
        <dbReference type="Proteomes" id="UP000070457"/>
    </source>
</evidence>
<dbReference type="GO" id="GO:0009036">
    <property type="term" value="F:type II site-specific deoxyribonuclease activity"/>
    <property type="evidence" value="ECO:0007669"/>
    <property type="project" value="InterPro"/>
</dbReference>
<sequence length="92" mass="10576">MNILNALINLSKRDTYKIDELYEGNNRINNVGDALEYFIKDGFINEEVSSNEQRDKKYSEAFSYLGNSSNPPDFMLRGGDAFEVKKGKTHYL</sequence>
<dbReference type="AlphaFoldDB" id="A0A136LYY4"/>
<dbReference type="GO" id="GO:0009307">
    <property type="term" value="P:DNA restriction-modification system"/>
    <property type="evidence" value="ECO:0007669"/>
    <property type="project" value="InterPro"/>
</dbReference>
<comment type="caution">
    <text evidence="1">The sequence shown here is derived from an EMBL/GenBank/DDBJ whole genome shotgun (WGS) entry which is preliminary data.</text>
</comment>
<dbReference type="EMBL" id="JYNZ01000003">
    <property type="protein sequence ID" value="KXK26869.1"/>
    <property type="molecule type" value="Genomic_DNA"/>
</dbReference>
<dbReference type="Pfam" id="PF09521">
    <property type="entry name" value="RE_NgoPII"/>
    <property type="match status" value="1"/>
</dbReference>
<dbReference type="InterPro" id="IPR019046">
    <property type="entry name" value="Restrct_endonuc_II_NgoPII"/>
</dbReference>
<dbReference type="GO" id="GO:0003677">
    <property type="term" value="F:DNA binding"/>
    <property type="evidence" value="ECO:0007669"/>
    <property type="project" value="InterPro"/>
</dbReference>
<keyword evidence="1" id="KW-0540">Nuclease</keyword>
<organism evidence="1 2">
    <name type="scientific">candidate division WS6 bacterium OLB20</name>
    <dbReference type="NCBI Taxonomy" id="1617426"/>
    <lineage>
        <taxon>Bacteria</taxon>
        <taxon>Candidatus Dojkabacteria</taxon>
    </lineage>
</organism>
<accession>A0A136LYY4</accession>
<keyword evidence="1" id="KW-0378">Hydrolase</keyword>
<dbReference type="STRING" id="1617426.TR69_WS6001000890"/>
<proteinExistence type="predicted"/>
<name>A0A136LYY4_9BACT</name>
<dbReference type="Proteomes" id="UP000070457">
    <property type="component" value="Unassembled WGS sequence"/>
</dbReference>
<gene>
    <name evidence="1" type="ORF">TR69_WS6001000890</name>
</gene>
<protein>
    <submittedName>
        <fullName evidence="1">NgoPII restriction endonuclease</fullName>
    </submittedName>
</protein>
<reference evidence="1 2" key="1">
    <citation type="submission" date="2015-02" db="EMBL/GenBank/DDBJ databases">
        <title>Improved understanding of the partial-nitritation anammox process through 23 genomes representing the majority of the microbial community.</title>
        <authorList>
            <person name="Speth D.R."/>
            <person name="In T Zandt M."/>
            <person name="Guerrero Cruz S."/>
            <person name="Jetten M.S."/>
            <person name="Dutilh B.E."/>
        </authorList>
    </citation>
    <scope>NUCLEOTIDE SEQUENCE [LARGE SCALE GENOMIC DNA]</scope>
    <source>
        <strain evidence="1">OLB20</strain>
    </source>
</reference>